<protein>
    <submittedName>
        <fullName evidence="9">Zn-dependent oligopeptidase</fullName>
    </submittedName>
</protein>
<evidence type="ECO:0000256" key="2">
    <source>
        <dbReference type="ARBA" id="ARBA00022670"/>
    </source>
</evidence>
<keyword evidence="5 7" id="KW-0862">Zinc</keyword>
<evidence type="ECO:0000256" key="4">
    <source>
        <dbReference type="ARBA" id="ARBA00022801"/>
    </source>
</evidence>
<dbReference type="GO" id="GO:0004222">
    <property type="term" value="F:metalloendopeptidase activity"/>
    <property type="evidence" value="ECO:0007669"/>
    <property type="project" value="InterPro"/>
</dbReference>
<proteinExistence type="inferred from homology"/>
<evidence type="ECO:0000259" key="8">
    <source>
        <dbReference type="Pfam" id="PF01432"/>
    </source>
</evidence>
<keyword evidence="6 7" id="KW-0482">Metalloprotease</keyword>
<keyword evidence="2 7" id="KW-0645">Protease</keyword>
<dbReference type="CDD" id="cd06455">
    <property type="entry name" value="M3A_TOP"/>
    <property type="match status" value="1"/>
</dbReference>
<name>A0A895YMQ9_9ACTN</name>
<gene>
    <name evidence="9" type="ORF">JQS43_02175</name>
</gene>
<reference evidence="9" key="1">
    <citation type="submission" date="2021-02" db="EMBL/GenBank/DDBJ databases">
        <title>Natrosporangium hydrolyticum gen. nov., sp. nov, a haloalkaliphilic actinobacterium from a soda solonchak soil.</title>
        <authorList>
            <person name="Sorokin D.Y."/>
            <person name="Khijniak T.V."/>
            <person name="Zakharycheva A.P."/>
            <person name="Boueva O.V."/>
            <person name="Ariskina E.V."/>
            <person name="Hahnke R.L."/>
            <person name="Bunk B."/>
            <person name="Sproer C."/>
            <person name="Schumann P."/>
            <person name="Evtushenko L.I."/>
            <person name="Kublanov I.V."/>
        </authorList>
    </citation>
    <scope>NUCLEOTIDE SEQUENCE</scope>
    <source>
        <strain evidence="9">DSM 106523</strain>
    </source>
</reference>
<feature type="domain" description="Peptidase M3A/M3B catalytic" evidence="8">
    <location>
        <begin position="215"/>
        <end position="648"/>
    </location>
</feature>
<dbReference type="Gene3D" id="1.10.1370.10">
    <property type="entry name" value="Neurolysin, domain 3"/>
    <property type="match status" value="1"/>
</dbReference>
<dbReference type="GO" id="GO:0006508">
    <property type="term" value="P:proteolysis"/>
    <property type="evidence" value="ECO:0007669"/>
    <property type="project" value="UniProtKB-KW"/>
</dbReference>
<sequence>MSANAITSAELRAAPHVAAGAPEAVTATAATAIATAREGIAQLTAGALAGLELLRVYDEATAALTDARGQVQLISKVHPDPAIRAAAETAEQELAKVSTDISLDRRVYDSLSGVDVSEAAGVDPATRHWLGKTLRDFRRAGVDRDDQTRARLRQLQEEMVGLAQTFSRNIDSDTRTVPVPAAALAGLPADWVAAHPVDAAGYTTVTTDNPDVVPFLTYSRDPEARRALLTAWRQRGYPANIAVLADLLARRHEFATLLGYPNWADYATEDKMIGSEPAAADFIEQISAAVRDRMRRDYQALLVQKRRADPTAESVAAWDGRYLTEQVKAEHYQLDTQAVRPYFEYERVKAGLLALCTELFGISFEPRPDVPVWHPEVAVYDIHEGEQLLGRIFLDMHPRPDKFSHAAMYHLVSGVADRRLPECALVCNFPRPGEQPALLEPADVRTFFHEFGHLLHHIFGGGQRWAGVSGVRTERDFIEAPSQLLEEWMRDPATLARFAHHHETGEPIPPELAEQLRAADEFGQGLYVSQQMFYAALSLELHRRDPATLEPLAVERETERRHGPYEPVADAWLHLSFGHLTGYSATYYTYMWSLVIAKDMFTAFDPAALRDPATAGRYRAAVLAPGGSAPAAELVRDFLGREFTSDAYRAWLNR</sequence>
<dbReference type="InterPro" id="IPR024079">
    <property type="entry name" value="MetalloPept_cat_dom_sf"/>
</dbReference>
<dbReference type="Gene3D" id="1.20.1050.40">
    <property type="entry name" value="Endopeptidase. Chain P, domain 1"/>
    <property type="match status" value="1"/>
</dbReference>
<dbReference type="SUPFAM" id="SSF55486">
    <property type="entry name" value="Metalloproteases ('zincins'), catalytic domain"/>
    <property type="match status" value="1"/>
</dbReference>
<dbReference type="PANTHER" id="PTHR11804">
    <property type="entry name" value="PROTEASE M3 THIMET OLIGOPEPTIDASE-RELATED"/>
    <property type="match status" value="1"/>
</dbReference>
<evidence type="ECO:0000256" key="5">
    <source>
        <dbReference type="ARBA" id="ARBA00022833"/>
    </source>
</evidence>
<dbReference type="GO" id="GO:0006518">
    <property type="term" value="P:peptide metabolic process"/>
    <property type="evidence" value="ECO:0007669"/>
    <property type="project" value="TreeGrafter"/>
</dbReference>
<evidence type="ECO:0000256" key="1">
    <source>
        <dbReference type="ARBA" id="ARBA00006040"/>
    </source>
</evidence>
<dbReference type="EMBL" id="CP070499">
    <property type="protein sequence ID" value="QSB15198.1"/>
    <property type="molecule type" value="Genomic_DNA"/>
</dbReference>
<dbReference type="InterPro" id="IPR024080">
    <property type="entry name" value="Neurolysin/TOP_N"/>
</dbReference>
<keyword evidence="4 7" id="KW-0378">Hydrolase</keyword>
<dbReference type="Pfam" id="PF01432">
    <property type="entry name" value="Peptidase_M3"/>
    <property type="match status" value="1"/>
</dbReference>
<accession>A0A895YMQ9</accession>
<dbReference type="GO" id="GO:0046872">
    <property type="term" value="F:metal ion binding"/>
    <property type="evidence" value="ECO:0007669"/>
    <property type="project" value="UniProtKB-UniRule"/>
</dbReference>
<organism evidence="9 10">
    <name type="scientific">Natronosporangium hydrolyticum</name>
    <dbReference type="NCBI Taxonomy" id="2811111"/>
    <lineage>
        <taxon>Bacteria</taxon>
        <taxon>Bacillati</taxon>
        <taxon>Actinomycetota</taxon>
        <taxon>Actinomycetes</taxon>
        <taxon>Micromonosporales</taxon>
        <taxon>Micromonosporaceae</taxon>
        <taxon>Natronosporangium</taxon>
    </lineage>
</organism>
<evidence type="ECO:0000256" key="7">
    <source>
        <dbReference type="RuleBase" id="RU003435"/>
    </source>
</evidence>
<dbReference type="AlphaFoldDB" id="A0A895YMQ9"/>
<comment type="similarity">
    <text evidence="1 7">Belongs to the peptidase M3 family.</text>
</comment>
<dbReference type="InterPro" id="IPR024077">
    <property type="entry name" value="Neurolysin/TOP_dom2"/>
</dbReference>
<keyword evidence="3 7" id="KW-0479">Metal-binding</keyword>
<evidence type="ECO:0000313" key="10">
    <source>
        <dbReference type="Proteomes" id="UP000662857"/>
    </source>
</evidence>
<keyword evidence="10" id="KW-1185">Reference proteome</keyword>
<dbReference type="Gene3D" id="3.40.390.10">
    <property type="entry name" value="Collagenase (Catalytic Domain)"/>
    <property type="match status" value="1"/>
</dbReference>
<evidence type="ECO:0000256" key="6">
    <source>
        <dbReference type="ARBA" id="ARBA00023049"/>
    </source>
</evidence>
<dbReference type="Proteomes" id="UP000662857">
    <property type="component" value="Chromosome"/>
</dbReference>
<comment type="cofactor">
    <cofactor evidence="7">
        <name>Zn(2+)</name>
        <dbReference type="ChEBI" id="CHEBI:29105"/>
    </cofactor>
    <text evidence="7">Binds 1 zinc ion.</text>
</comment>
<dbReference type="PANTHER" id="PTHR11804:SF84">
    <property type="entry name" value="SACCHAROLYSIN"/>
    <property type="match status" value="1"/>
</dbReference>
<dbReference type="RefSeq" id="WP_239677376.1">
    <property type="nucleotide sequence ID" value="NZ_CP070499.1"/>
</dbReference>
<evidence type="ECO:0000313" key="9">
    <source>
        <dbReference type="EMBL" id="QSB15198.1"/>
    </source>
</evidence>
<dbReference type="KEGG" id="nhy:JQS43_02175"/>
<dbReference type="InterPro" id="IPR001567">
    <property type="entry name" value="Pept_M3A_M3B_dom"/>
</dbReference>
<dbReference type="InterPro" id="IPR045090">
    <property type="entry name" value="Pept_M3A_M3B"/>
</dbReference>
<evidence type="ECO:0000256" key="3">
    <source>
        <dbReference type="ARBA" id="ARBA00022723"/>
    </source>
</evidence>